<keyword evidence="1" id="KW-0812">Transmembrane</keyword>
<keyword evidence="3" id="KW-1185">Reference proteome</keyword>
<protein>
    <submittedName>
        <fullName evidence="2">Uncharacterized protein</fullName>
    </submittedName>
</protein>
<dbReference type="AlphaFoldDB" id="A0A9P6UXB0"/>
<evidence type="ECO:0000313" key="3">
    <source>
        <dbReference type="Proteomes" id="UP000738325"/>
    </source>
</evidence>
<keyword evidence="1" id="KW-0472">Membrane</keyword>
<gene>
    <name evidence="2" type="ORF">BGZ99_002760</name>
</gene>
<proteinExistence type="predicted"/>
<feature type="transmembrane region" description="Helical" evidence="1">
    <location>
        <begin position="43"/>
        <end position="62"/>
    </location>
</feature>
<evidence type="ECO:0000256" key="1">
    <source>
        <dbReference type="SAM" id="Phobius"/>
    </source>
</evidence>
<dbReference type="EMBL" id="JAAAIP010000188">
    <property type="protein sequence ID" value="KAG0323459.1"/>
    <property type="molecule type" value="Genomic_DNA"/>
</dbReference>
<sequence length="75" mass="7792">MIPTMRTAIPKTLTTARLMSSAAQSNAPATSFASSASRTAAKVAAYAVIGSTTVVAGASVLFKDEVVYWTPNVRK</sequence>
<dbReference type="Proteomes" id="UP000738325">
    <property type="component" value="Unassembled WGS sequence"/>
</dbReference>
<name>A0A9P6UXB0_9FUNG</name>
<reference evidence="2" key="1">
    <citation type="journal article" date="2020" name="Fungal Divers.">
        <title>Resolving the Mortierellaceae phylogeny through synthesis of multi-gene phylogenetics and phylogenomics.</title>
        <authorList>
            <person name="Vandepol N."/>
            <person name="Liber J."/>
            <person name="Desiro A."/>
            <person name="Na H."/>
            <person name="Kennedy M."/>
            <person name="Barry K."/>
            <person name="Grigoriev I.V."/>
            <person name="Miller A.N."/>
            <person name="O'Donnell K."/>
            <person name="Stajich J.E."/>
            <person name="Bonito G."/>
        </authorList>
    </citation>
    <scope>NUCLEOTIDE SEQUENCE</scope>
    <source>
        <strain evidence="2">REB-010B</strain>
    </source>
</reference>
<keyword evidence="1" id="KW-1133">Transmembrane helix</keyword>
<accession>A0A9P6UXB0</accession>
<organism evidence="2 3">
    <name type="scientific">Dissophora globulifera</name>
    <dbReference type="NCBI Taxonomy" id="979702"/>
    <lineage>
        <taxon>Eukaryota</taxon>
        <taxon>Fungi</taxon>
        <taxon>Fungi incertae sedis</taxon>
        <taxon>Mucoromycota</taxon>
        <taxon>Mortierellomycotina</taxon>
        <taxon>Mortierellomycetes</taxon>
        <taxon>Mortierellales</taxon>
        <taxon>Mortierellaceae</taxon>
        <taxon>Dissophora</taxon>
    </lineage>
</organism>
<evidence type="ECO:0000313" key="2">
    <source>
        <dbReference type="EMBL" id="KAG0323459.1"/>
    </source>
</evidence>
<dbReference type="OrthoDB" id="2437644at2759"/>
<comment type="caution">
    <text evidence="2">The sequence shown here is derived from an EMBL/GenBank/DDBJ whole genome shotgun (WGS) entry which is preliminary data.</text>
</comment>